<evidence type="ECO:0000259" key="4">
    <source>
        <dbReference type="Pfam" id="PF09727"/>
    </source>
</evidence>
<evidence type="ECO:0000313" key="5">
    <source>
        <dbReference type="EMBL" id="KAK7862904.1"/>
    </source>
</evidence>
<sequence length="749" mass="80346">MASNVNSPKVSSQTTATKSPQHQQQPQTSNFEPLDKSSSNTLKRNPKMELSKSDLLKLLSYLEGELQARDIVIATLKSERVKQLLNQGQFRLLPFNDPIAALQRDSFAAAEPRVDEGEIRAIVNHQMATLDNLVLQQRRSQIRLGRILKEAEERHRKLMQELDEEKRKHEHDTAQGDDITYGLEKERTRLKQELELERQNKKKLEKDLKKVNDVLEEERNRQKHIVLLLLTERKKIIMKYIEERKRSEDLAQILTEEKARNDSMAEGLEEESKKSLQMEAELEKQLAQFEIERQQMRQQMSKEEKKVKELESELQKARAEAESFKKQLAEAHQVAMFQAGAASVSPPRMALPRPGVGTPPQPPAKPTLIPPQGSPRPGPGGGQPPRACWALTAGGTLTPKGGVWNPPDGSISPPPPGTAGTPMMSSVAKVVQPTATVTSVPVCGPTTGIARSVSPGQGLRNIAYSPTTVPDSRVLAPARDSAAWSGSSGASSGGPSASAPSDSPTTQVVDKRTPQAQVVQVTPRVSLSASPGTKLFTTTQGNKLTVHVTTNAGMSQPAESASISVAAATAAASAAGGNLPQPPPKKPAPPGRGIPPPVPPNKPVVPPKKEVVAARRPDSAQPADSIPSDGKTQKTVVGPTAVKYGVNLSKDKLHVGSSQAGDVVDSRRDPQVGVGSQLLGEEPTSTPASARNGTSGENARSASVASAPLPVNMHDNSPAPVSGQGLDMLGQELADFQQMLVSMATGKRS</sequence>
<dbReference type="InterPro" id="IPR019131">
    <property type="entry name" value="Cortactin-binding_p2_N"/>
</dbReference>
<organism evidence="5 6">
    <name type="scientific">Gryllus longicercus</name>
    <dbReference type="NCBI Taxonomy" id="2509291"/>
    <lineage>
        <taxon>Eukaryota</taxon>
        <taxon>Metazoa</taxon>
        <taxon>Ecdysozoa</taxon>
        <taxon>Arthropoda</taxon>
        <taxon>Hexapoda</taxon>
        <taxon>Insecta</taxon>
        <taxon>Pterygota</taxon>
        <taxon>Neoptera</taxon>
        <taxon>Polyneoptera</taxon>
        <taxon>Orthoptera</taxon>
        <taxon>Ensifera</taxon>
        <taxon>Gryllidea</taxon>
        <taxon>Grylloidea</taxon>
        <taxon>Gryllidae</taxon>
        <taxon>Gryllinae</taxon>
        <taxon>Gryllus</taxon>
    </lineage>
</organism>
<feature type="compositionally biased region" description="Basic and acidic residues" evidence="3">
    <location>
        <begin position="607"/>
        <end position="618"/>
    </location>
</feature>
<evidence type="ECO:0000313" key="6">
    <source>
        <dbReference type="Proteomes" id="UP001378592"/>
    </source>
</evidence>
<keyword evidence="1 2" id="KW-0175">Coiled coil</keyword>
<dbReference type="PANTHER" id="PTHR23166:SF5">
    <property type="entry name" value="CTTNBP2 N-TERMINAL-LIKE PROTEIN"/>
    <property type="match status" value="1"/>
</dbReference>
<feature type="compositionally biased region" description="Low complexity" evidence="3">
    <location>
        <begin position="558"/>
        <end position="575"/>
    </location>
</feature>
<gene>
    <name evidence="5" type="ORF">R5R35_002456</name>
</gene>
<feature type="compositionally biased region" description="Polar residues" evidence="3">
    <location>
        <begin position="1"/>
        <end position="43"/>
    </location>
</feature>
<evidence type="ECO:0000256" key="3">
    <source>
        <dbReference type="SAM" id="MobiDB-lite"/>
    </source>
</evidence>
<keyword evidence="6" id="KW-1185">Reference proteome</keyword>
<dbReference type="PANTHER" id="PTHR23166">
    <property type="entry name" value="FILAMIN/GPBP-INTERACTING PROTEIN"/>
    <property type="match status" value="1"/>
</dbReference>
<accession>A0AAN9Z4P2</accession>
<dbReference type="Proteomes" id="UP001378592">
    <property type="component" value="Unassembled WGS sequence"/>
</dbReference>
<feature type="coiled-coil region" evidence="2">
    <location>
        <begin position="148"/>
        <end position="334"/>
    </location>
</feature>
<comment type="caution">
    <text evidence="5">The sequence shown here is derived from an EMBL/GenBank/DDBJ whole genome shotgun (WGS) entry which is preliminary data.</text>
</comment>
<feature type="compositionally biased region" description="Pro residues" evidence="3">
    <location>
        <begin position="580"/>
        <end position="606"/>
    </location>
</feature>
<name>A0AAN9Z4P2_9ORTH</name>
<reference evidence="5 6" key="1">
    <citation type="submission" date="2024-03" db="EMBL/GenBank/DDBJ databases">
        <title>The genome assembly and annotation of the cricket Gryllus longicercus Weissman &amp; Gray.</title>
        <authorList>
            <person name="Szrajer S."/>
            <person name="Gray D."/>
            <person name="Ylla G."/>
        </authorList>
    </citation>
    <scope>NUCLEOTIDE SEQUENCE [LARGE SCALE GENOMIC DNA]</scope>
    <source>
        <strain evidence="5">DAG 2021-001</strain>
        <tissue evidence="5">Whole body minus gut</tissue>
    </source>
</reference>
<feature type="compositionally biased region" description="Polar residues" evidence="3">
    <location>
        <begin position="514"/>
        <end position="554"/>
    </location>
</feature>
<feature type="domain" description="Cortactin-binding protein-2 N-terminal" evidence="4">
    <location>
        <begin position="49"/>
        <end position="235"/>
    </location>
</feature>
<feature type="compositionally biased region" description="Polar residues" evidence="3">
    <location>
        <begin position="683"/>
        <end position="704"/>
    </location>
</feature>
<evidence type="ECO:0000256" key="2">
    <source>
        <dbReference type="SAM" id="Coils"/>
    </source>
</evidence>
<evidence type="ECO:0000256" key="1">
    <source>
        <dbReference type="ARBA" id="ARBA00023054"/>
    </source>
</evidence>
<dbReference type="EMBL" id="JAZDUA010000251">
    <property type="protein sequence ID" value="KAK7862904.1"/>
    <property type="molecule type" value="Genomic_DNA"/>
</dbReference>
<dbReference type="Pfam" id="PF09727">
    <property type="entry name" value="CortBP2"/>
    <property type="match status" value="1"/>
</dbReference>
<feature type="region of interest" description="Disordered" evidence="3">
    <location>
        <begin position="438"/>
        <end position="726"/>
    </location>
</feature>
<dbReference type="InterPro" id="IPR050719">
    <property type="entry name" value="Cortactin-Actin_Reg"/>
</dbReference>
<feature type="compositionally biased region" description="Low complexity" evidence="3">
    <location>
        <begin position="481"/>
        <end position="504"/>
    </location>
</feature>
<feature type="region of interest" description="Disordered" evidence="3">
    <location>
        <begin position="345"/>
        <end position="423"/>
    </location>
</feature>
<dbReference type="AlphaFoldDB" id="A0AAN9Z4P2"/>
<feature type="region of interest" description="Disordered" evidence="3">
    <location>
        <begin position="1"/>
        <end position="46"/>
    </location>
</feature>
<proteinExistence type="predicted"/>
<protein>
    <recommendedName>
        <fullName evidence="4">Cortactin-binding protein-2 N-terminal domain-containing protein</fullName>
    </recommendedName>
</protein>
<feature type="compositionally biased region" description="Pro residues" evidence="3">
    <location>
        <begin position="357"/>
        <end position="378"/>
    </location>
</feature>